<dbReference type="GO" id="GO:0005886">
    <property type="term" value="C:plasma membrane"/>
    <property type="evidence" value="ECO:0007669"/>
    <property type="project" value="TreeGrafter"/>
</dbReference>
<dbReference type="InterPro" id="IPR002110">
    <property type="entry name" value="Ankyrin_rpt"/>
</dbReference>
<keyword evidence="5" id="KW-0040">ANK repeat</keyword>
<dbReference type="PANTHER" id="PTHR24186">
    <property type="entry name" value="PROTEIN PHOSPHATASE 1 REGULATORY SUBUNIT"/>
    <property type="match status" value="1"/>
</dbReference>
<dbReference type="Pfam" id="PF13962">
    <property type="entry name" value="PGG"/>
    <property type="match status" value="1"/>
</dbReference>
<evidence type="ECO:0000256" key="1">
    <source>
        <dbReference type="ARBA" id="ARBA00004141"/>
    </source>
</evidence>
<keyword evidence="6 7" id="KW-0472">Membrane</keyword>
<organism evidence="9 10">
    <name type="scientific">Oldenlandia corymbosa var. corymbosa</name>
    <dbReference type="NCBI Taxonomy" id="529605"/>
    <lineage>
        <taxon>Eukaryota</taxon>
        <taxon>Viridiplantae</taxon>
        <taxon>Streptophyta</taxon>
        <taxon>Embryophyta</taxon>
        <taxon>Tracheophyta</taxon>
        <taxon>Spermatophyta</taxon>
        <taxon>Magnoliopsida</taxon>
        <taxon>eudicotyledons</taxon>
        <taxon>Gunneridae</taxon>
        <taxon>Pentapetalae</taxon>
        <taxon>asterids</taxon>
        <taxon>lamiids</taxon>
        <taxon>Gentianales</taxon>
        <taxon>Rubiaceae</taxon>
        <taxon>Rubioideae</taxon>
        <taxon>Spermacoceae</taxon>
        <taxon>Hedyotis-Oldenlandia complex</taxon>
        <taxon>Oldenlandia</taxon>
    </lineage>
</organism>
<evidence type="ECO:0000256" key="6">
    <source>
        <dbReference type="ARBA" id="ARBA00023136"/>
    </source>
</evidence>
<evidence type="ECO:0000259" key="8">
    <source>
        <dbReference type="Pfam" id="PF13962"/>
    </source>
</evidence>
<protein>
    <submittedName>
        <fullName evidence="9">OLC1v1019152C1</fullName>
    </submittedName>
</protein>
<comment type="subcellular location">
    <subcellularLocation>
        <location evidence="1">Membrane</location>
        <topology evidence="1">Multi-pass membrane protein</topology>
    </subcellularLocation>
</comment>
<evidence type="ECO:0000313" key="9">
    <source>
        <dbReference type="EMBL" id="CAI9117701.1"/>
    </source>
</evidence>
<proteinExistence type="predicted"/>
<reference evidence="9" key="1">
    <citation type="submission" date="2023-03" db="EMBL/GenBank/DDBJ databases">
        <authorList>
            <person name="Julca I."/>
        </authorList>
    </citation>
    <scope>NUCLEOTIDE SEQUENCE</scope>
</reference>
<dbReference type="Pfam" id="PF12796">
    <property type="entry name" value="Ank_2"/>
    <property type="match status" value="1"/>
</dbReference>
<dbReference type="AlphaFoldDB" id="A0AAV1EDD1"/>
<keyword evidence="2 7" id="KW-0812">Transmembrane</keyword>
<feature type="transmembrane region" description="Helical" evidence="7">
    <location>
        <begin position="303"/>
        <end position="326"/>
    </location>
</feature>
<dbReference type="Proteomes" id="UP001161247">
    <property type="component" value="Chromosome 9"/>
</dbReference>
<sequence length="435" mass="48335">MAKESLFDAAYKGDDEVLSRLCEENPNLLNRNYLDDEHRNVLHISAILGHEKCVIEILQWKSSSTYHTCLARDRNGRNPAHLAAIHGRLNILKLVSRVEVCDGWFDALTEVADRGNNVLHLCVKYNQLEALKFLLPIFPEGIGAKNEDGMTIWHMAFYGNILQVKRRAELIRFLGQRTSNIVNIKNANDQTALDLFLQRANLSADDFKKSKSVETVILGIINVLHQSKALTAEAISKRQIADDCLEFLEKSKDAIMVVASLIATMAFQAMLNPPGGVWQDDSLDGPNPHRPGESMMAQTHPKYYRRLVVSSTVAFVSSLTTILMLLIRGRMPKDFIRYPTLVVVLLLIAMFMSVTAISVAYAISVAIIAPSVRGHLSAVKEIAIIVTMVWCFPLIFFFITNAKASKGAVAVEKELQEVLCSSEGPDSNNILGDGE</sequence>
<dbReference type="InterPro" id="IPR036770">
    <property type="entry name" value="Ankyrin_rpt-contain_sf"/>
</dbReference>
<evidence type="ECO:0000256" key="2">
    <source>
        <dbReference type="ARBA" id="ARBA00022692"/>
    </source>
</evidence>
<feature type="domain" description="PGG" evidence="8">
    <location>
        <begin position="248"/>
        <end position="366"/>
    </location>
</feature>
<accession>A0AAV1EDD1</accession>
<dbReference type="Gene3D" id="1.25.40.20">
    <property type="entry name" value="Ankyrin repeat-containing domain"/>
    <property type="match status" value="2"/>
</dbReference>
<evidence type="ECO:0000256" key="3">
    <source>
        <dbReference type="ARBA" id="ARBA00022737"/>
    </source>
</evidence>
<evidence type="ECO:0000313" key="10">
    <source>
        <dbReference type="Proteomes" id="UP001161247"/>
    </source>
</evidence>
<gene>
    <name evidence="9" type="ORF">OLC1_LOCUS23724</name>
</gene>
<feature type="transmembrane region" description="Helical" evidence="7">
    <location>
        <begin position="338"/>
        <end position="370"/>
    </location>
</feature>
<dbReference type="SUPFAM" id="SSF48403">
    <property type="entry name" value="Ankyrin repeat"/>
    <property type="match status" value="1"/>
</dbReference>
<keyword evidence="3" id="KW-0677">Repeat</keyword>
<name>A0AAV1EDD1_OLDCO</name>
<keyword evidence="10" id="KW-1185">Reference proteome</keyword>
<keyword evidence="4 7" id="KW-1133">Transmembrane helix</keyword>
<dbReference type="PANTHER" id="PTHR24186:SF37">
    <property type="entry name" value="PGG DOMAIN-CONTAINING PROTEIN"/>
    <property type="match status" value="1"/>
</dbReference>
<dbReference type="InterPro" id="IPR026961">
    <property type="entry name" value="PGG_dom"/>
</dbReference>
<evidence type="ECO:0000256" key="4">
    <source>
        <dbReference type="ARBA" id="ARBA00022989"/>
    </source>
</evidence>
<dbReference type="SMART" id="SM00248">
    <property type="entry name" value="ANK"/>
    <property type="match status" value="5"/>
</dbReference>
<evidence type="ECO:0000256" key="5">
    <source>
        <dbReference type="ARBA" id="ARBA00023043"/>
    </source>
</evidence>
<evidence type="ECO:0000256" key="7">
    <source>
        <dbReference type="SAM" id="Phobius"/>
    </source>
</evidence>
<dbReference type="EMBL" id="OX459126">
    <property type="protein sequence ID" value="CAI9117701.1"/>
    <property type="molecule type" value="Genomic_DNA"/>
</dbReference>
<feature type="transmembrane region" description="Helical" evidence="7">
    <location>
        <begin position="382"/>
        <end position="399"/>
    </location>
</feature>